<evidence type="ECO:0000256" key="3">
    <source>
        <dbReference type="ARBA" id="ARBA00022729"/>
    </source>
</evidence>
<dbReference type="PANTHER" id="PTHR31468:SF8">
    <property type="entry name" value="1,3-BETA-GLUCANOSYLTRANSFERASE GAS2"/>
    <property type="match status" value="1"/>
</dbReference>
<dbReference type="PANTHER" id="PTHR31468">
    <property type="entry name" value="1,3-BETA-GLUCANOSYLTRANSFERASE GAS1"/>
    <property type="match status" value="1"/>
</dbReference>
<keyword evidence="3 7" id="KW-0732">Signal</keyword>
<dbReference type="SUPFAM" id="SSF51445">
    <property type="entry name" value="(Trans)glycosidases"/>
    <property type="match status" value="1"/>
</dbReference>
<dbReference type="Proteomes" id="UP000803884">
    <property type="component" value="Unassembled WGS sequence"/>
</dbReference>
<proteinExistence type="inferred from homology"/>
<evidence type="ECO:0000256" key="1">
    <source>
        <dbReference type="ARBA" id="ARBA00004609"/>
    </source>
</evidence>
<dbReference type="GO" id="GO:0005886">
    <property type="term" value="C:plasma membrane"/>
    <property type="evidence" value="ECO:0007669"/>
    <property type="project" value="UniProtKB-SubCell"/>
</dbReference>
<gene>
    <name evidence="8" type="ORF">WHR41_03797</name>
</gene>
<keyword evidence="5" id="KW-0472">Membrane</keyword>
<dbReference type="Pfam" id="PF03198">
    <property type="entry name" value="Glyco_hydro_72"/>
    <property type="match status" value="1"/>
</dbReference>
<comment type="caution">
    <text evidence="8">The sequence shown here is derived from an EMBL/GenBank/DDBJ whole genome shotgun (WGS) entry which is preliminary data.</text>
</comment>
<keyword evidence="5" id="KW-0336">GPI-anchor</keyword>
<protein>
    <recommendedName>
        <fullName evidence="5">1,3-beta-glucanosyltransferase</fullName>
        <ecNumber evidence="5">2.4.1.-</ecNumber>
    </recommendedName>
</protein>
<dbReference type="RefSeq" id="XP_069230675.1">
    <property type="nucleotide sequence ID" value="XM_069372403.1"/>
</dbReference>
<dbReference type="InterPro" id="IPR004886">
    <property type="entry name" value="Glucanosyltransferase"/>
</dbReference>
<dbReference type="GO" id="GO:0042124">
    <property type="term" value="F:1,3-beta-glucanosyltransferase activity"/>
    <property type="evidence" value="ECO:0007669"/>
    <property type="project" value="TreeGrafter"/>
</dbReference>
<accession>A0AB34KVM1</accession>
<keyword evidence="5" id="KW-0449">Lipoprotein</keyword>
<evidence type="ECO:0000256" key="6">
    <source>
        <dbReference type="SAM" id="MobiDB-lite"/>
    </source>
</evidence>
<evidence type="ECO:0000256" key="2">
    <source>
        <dbReference type="ARBA" id="ARBA00007528"/>
    </source>
</evidence>
<evidence type="ECO:0000256" key="4">
    <source>
        <dbReference type="ARBA" id="ARBA00023180"/>
    </source>
</evidence>
<keyword evidence="4" id="KW-0325">Glycoprotein</keyword>
<evidence type="ECO:0000256" key="7">
    <source>
        <dbReference type="SAM" id="SignalP"/>
    </source>
</evidence>
<feature type="signal peptide" evidence="7">
    <location>
        <begin position="1"/>
        <end position="15"/>
    </location>
</feature>
<comment type="subcellular location">
    <subcellularLocation>
        <location evidence="1 5">Cell membrane</location>
        <topology evidence="1 5">Lipid-anchor</topology>
        <topology evidence="1 5">GPI-anchor</topology>
    </subcellularLocation>
</comment>
<dbReference type="GO" id="GO:0071970">
    <property type="term" value="P:fungal-type cell wall (1-&gt;3)-beta-D-glucan biosynthetic process"/>
    <property type="evidence" value="ECO:0007669"/>
    <property type="project" value="TreeGrafter"/>
</dbReference>
<evidence type="ECO:0000256" key="5">
    <source>
        <dbReference type="RuleBase" id="RU361209"/>
    </source>
</evidence>
<dbReference type="AlphaFoldDB" id="A0AB34KVM1"/>
<dbReference type="GeneID" id="96005241"/>
<dbReference type="GO" id="GO:0098552">
    <property type="term" value="C:side of membrane"/>
    <property type="evidence" value="ECO:0007669"/>
    <property type="project" value="UniProtKB-KW"/>
</dbReference>
<evidence type="ECO:0000313" key="9">
    <source>
        <dbReference type="Proteomes" id="UP000803884"/>
    </source>
</evidence>
<comment type="function">
    <text evidence="5">Splits internally a 1,3-beta-glucan molecule and transfers the newly generated reducing end (the donor) to the non-reducing end of another 1,3-beta-glucan molecule (the acceptor) forming a 1,3-beta linkage, resulting in the elongation of 1,3-beta-glucan chains in the cell wall.</text>
</comment>
<dbReference type="Gene3D" id="3.20.20.80">
    <property type="entry name" value="Glycosidases"/>
    <property type="match status" value="1"/>
</dbReference>
<sequence>MLLLLLHLLVAHVLAIPTISTKGSKFFTSDGNQFFLKGVAYQLLPEDPLINNNQCTLDADLMKHLGANSIRVYHVDPQAKHDDCMKTFADAGIYIWLDLDTFDTYIQGPGMEKPQWNESQYKAYQRVMDVFHNYDNLGGFFVGNEVLTSPETDVAAPYVKAAASDMKAYRDHKGYRKIPIGYTAADVAGLRPMLQNYLACGHDPAAAVNFYGLNAYEWCGDSTYDTSGYVFLQKNASEYNVPIFFSETGCNVPTPRNFDDQAAIFGDKMVDTWSGAIVYEWIQETNNYGIVSYGPSTMTTAAGGGVEEGFGRTGTPMPVSPDFDNLSKHWATLSPSGVRKDDYKPSLSAPPCPAFTTGAWEVEADAPLLTLAHGSGGTSSTSSKTAHPTASASATGKAAADEQGSDEGDSDKAQDEPAATSSSVAQNVPAPSGFGLRSGLWLGAYVALCGIAGFAIL</sequence>
<keyword evidence="9" id="KW-1185">Reference proteome</keyword>
<dbReference type="EMBL" id="JAAQHG020000010">
    <property type="protein sequence ID" value="KAL1587570.1"/>
    <property type="molecule type" value="Genomic_DNA"/>
</dbReference>
<organism evidence="8 9">
    <name type="scientific">Cladosporium halotolerans</name>
    <dbReference type="NCBI Taxonomy" id="1052096"/>
    <lineage>
        <taxon>Eukaryota</taxon>
        <taxon>Fungi</taxon>
        <taxon>Dikarya</taxon>
        <taxon>Ascomycota</taxon>
        <taxon>Pezizomycotina</taxon>
        <taxon>Dothideomycetes</taxon>
        <taxon>Dothideomycetidae</taxon>
        <taxon>Cladosporiales</taxon>
        <taxon>Cladosporiaceae</taxon>
        <taxon>Cladosporium</taxon>
    </lineage>
</organism>
<dbReference type="InterPro" id="IPR017853">
    <property type="entry name" value="GH"/>
</dbReference>
<name>A0AB34KVM1_9PEZI</name>
<feature type="compositionally biased region" description="Low complexity" evidence="6">
    <location>
        <begin position="378"/>
        <end position="398"/>
    </location>
</feature>
<evidence type="ECO:0000313" key="8">
    <source>
        <dbReference type="EMBL" id="KAL1587570.1"/>
    </source>
</evidence>
<comment type="similarity">
    <text evidence="2 5">Belongs to the glycosyl hydrolase 72 family.</text>
</comment>
<dbReference type="GO" id="GO:0031505">
    <property type="term" value="P:fungal-type cell wall organization"/>
    <property type="evidence" value="ECO:0007669"/>
    <property type="project" value="TreeGrafter"/>
</dbReference>
<reference evidence="8 9" key="1">
    <citation type="journal article" date="2020" name="Microbiol. Resour. Announc.">
        <title>Draft Genome Sequence of a Cladosporium Species Isolated from the Mesophotic Ascidian Didemnum maculosum.</title>
        <authorList>
            <person name="Gioti A."/>
            <person name="Siaperas R."/>
            <person name="Nikolaivits E."/>
            <person name="Le Goff G."/>
            <person name="Ouazzani J."/>
            <person name="Kotoulas G."/>
            <person name="Topakas E."/>
        </authorList>
    </citation>
    <scope>NUCLEOTIDE SEQUENCE [LARGE SCALE GENOMIC DNA]</scope>
    <source>
        <strain evidence="8 9">TM138-S3</strain>
    </source>
</reference>
<feature type="region of interest" description="Disordered" evidence="6">
    <location>
        <begin position="371"/>
        <end position="428"/>
    </location>
</feature>
<feature type="chain" id="PRO_5044196815" description="1,3-beta-glucanosyltransferase" evidence="7">
    <location>
        <begin position="16"/>
        <end position="457"/>
    </location>
</feature>
<dbReference type="EC" id="2.4.1.-" evidence="5"/>
<keyword evidence="5" id="KW-0808">Transferase</keyword>